<organism evidence="6 7">
    <name type="scientific">Madurella mycetomatis</name>
    <dbReference type="NCBI Taxonomy" id="100816"/>
    <lineage>
        <taxon>Eukaryota</taxon>
        <taxon>Fungi</taxon>
        <taxon>Dikarya</taxon>
        <taxon>Ascomycota</taxon>
        <taxon>Pezizomycotina</taxon>
        <taxon>Sordariomycetes</taxon>
        <taxon>Sordariomycetidae</taxon>
        <taxon>Sordariales</taxon>
        <taxon>Sordariales incertae sedis</taxon>
        <taxon>Madurella</taxon>
    </lineage>
</organism>
<dbReference type="AlphaFoldDB" id="A0A175W769"/>
<dbReference type="GO" id="GO:0071949">
    <property type="term" value="F:FAD binding"/>
    <property type="evidence" value="ECO:0007669"/>
    <property type="project" value="InterPro"/>
</dbReference>
<dbReference type="OrthoDB" id="363185at2759"/>
<dbReference type="InterPro" id="IPR006094">
    <property type="entry name" value="Oxid_FAD_bind_N"/>
</dbReference>
<evidence type="ECO:0000256" key="1">
    <source>
        <dbReference type="ARBA" id="ARBA00005466"/>
    </source>
</evidence>
<dbReference type="GO" id="GO:0016491">
    <property type="term" value="F:oxidoreductase activity"/>
    <property type="evidence" value="ECO:0007669"/>
    <property type="project" value="UniProtKB-KW"/>
</dbReference>
<dbReference type="InterPro" id="IPR050416">
    <property type="entry name" value="FAD-linked_Oxidoreductase"/>
</dbReference>
<comment type="caution">
    <text evidence="6">The sequence shown here is derived from an EMBL/GenBank/DDBJ whole genome shotgun (WGS) entry which is preliminary data.</text>
</comment>
<keyword evidence="2" id="KW-0285">Flavoprotein</keyword>
<dbReference type="PANTHER" id="PTHR42973">
    <property type="entry name" value="BINDING OXIDOREDUCTASE, PUTATIVE (AFU_ORTHOLOGUE AFUA_1G17690)-RELATED"/>
    <property type="match status" value="1"/>
</dbReference>
<dbReference type="VEuPathDB" id="FungiDB:MMYC01_204059"/>
<dbReference type="InterPro" id="IPR000836">
    <property type="entry name" value="PRTase_dom"/>
</dbReference>
<proteinExistence type="inferred from homology"/>
<keyword evidence="6" id="KW-0328">Glycosyltransferase</keyword>
<dbReference type="Pfam" id="PF00156">
    <property type="entry name" value="Pribosyltran"/>
    <property type="match status" value="1"/>
</dbReference>
<dbReference type="InterPro" id="IPR027417">
    <property type="entry name" value="P-loop_NTPase"/>
</dbReference>
<dbReference type="PROSITE" id="PS51387">
    <property type="entry name" value="FAD_PCMH"/>
    <property type="match status" value="1"/>
</dbReference>
<dbReference type="PANTHER" id="PTHR42973:SF25">
    <property type="entry name" value="PHOSPHOMEVALONATE KINASE"/>
    <property type="match status" value="1"/>
</dbReference>
<dbReference type="CDD" id="cd06223">
    <property type="entry name" value="PRTases_typeI"/>
    <property type="match status" value="1"/>
</dbReference>
<dbReference type="InterPro" id="IPR016166">
    <property type="entry name" value="FAD-bd_PCMH"/>
</dbReference>
<dbReference type="SUPFAM" id="SSF56176">
    <property type="entry name" value="FAD-binding/transporter-associated domain-like"/>
    <property type="match status" value="1"/>
</dbReference>
<dbReference type="GO" id="GO:0016757">
    <property type="term" value="F:glycosyltransferase activity"/>
    <property type="evidence" value="ECO:0007669"/>
    <property type="project" value="UniProtKB-KW"/>
</dbReference>
<dbReference type="Gene3D" id="3.40.462.20">
    <property type="match status" value="1"/>
</dbReference>
<dbReference type="InterPro" id="IPR029057">
    <property type="entry name" value="PRTase-like"/>
</dbReference>
<sequence>MSSPTQPLSDTQYNTGFDVLAQGLGWRTYQNFIIPHLSQLLAPLFDSRIHISVLEIGPGPKTVLGHLPDRLRRKIKKYTALEPNSLFATRLEEWLCSPSEEESPLPCLENPPDIYRIPFVVEDIIGGGSGIGTGDGDEKFDVVLFCHSMYGMNPKHKFIQRALELLVERPHEGLVIVFHQEALYVDGLVCYRTAFFPTGVIRVADNDEALDCIAAFFAGFSTRDEAIRADWRNVCRTLGRREAEHLMFSTPNVMAAFNRNATALPLLAAEVPLVNGTRMVKNIEARIHRPATIVRPTEVEHVQECVRWALKHNVGLTVIGGGHSGHCLRPNVVAVDMSAFNQVRIHTAGADSDSSTLILAEVGCKTGDIVRKAMAAGLTVPLGARPSVGAGLWLQGGIGHLARLHGLACDAVVGAVVVSVDSAEVFSVGHVPSWHRPSGAVRPNEADLLWAIKGAGTNFGIVVSVVFEAYAAPAYSVRNWVVPLNDRVEARRKLNEFDKFVARELPQNCSTDAYLYSSNDQLRLGVTMFETSKTRTTFETPTPASVYAVLGPQTSFKTVDGVGVFETELYMSGMHGGHGGGKTSSFKRCLFLKHIGETDIANILAAAVETRPTPLCYLHLLQGGGAVGDVAADSTAFGCRDWDFACVVTGVWARDQDGTEAAQAAVSWVYGVARELLPVSNGAYSADLGPDPRDATLAIKAFGPNLPRLALLKRSFDPHNVLAYTCPLPRAPMGPKLIVLVTGESGAGKDYCASVWVSIFINKGLKARAVSISEATKREYAAATGADLIHVDVLFITGMRDEAPATALSHLVPDSRLLDACIKASKDTRLVRRVYDDGDYVGDKESMGCKNYNNGKRDVIALDYRPSFLFDNDTTGNEAANRFAEDYLIPFFHEDLKRLASMVRPVLDFPRLGIEFRHVLGISQQPGGLVLCSSLLESHFAGDWAKVDAVACCEAGGFVYAAALASRVNVPLALIREAGKLPPPTVSVTKSASHISSSASSNSQERIEMGQDVIPRGASVLVVDDVLATGQTLCAVLRLLGEAGIGVENVSIMVVAEFPVHRGRELLRRNGFGKINIQSLLVFGGA</sequence>
<keyword evidence="4" id="KW-0560">Oxidoreductase</keyword>
<keyword evidence="6" id="KW-0808">Transferase</keyword>
<evidence type="ECO:0000256" key="4">
    <source>
        <dbReference type="ARBA" id="ARBA00023002"/>
    </source>
</evidence>
<dbReference type="Proteomes" id="UP000078237">
    <property type="component" value="Unassembled WGS sequence"/>
</dbReference>
<dbReference type="Gene3D" id="3.40.50.300">
    <property type="entry name" value="P-loop containing nucleotide triphosphate hydrolases"/>
    <property type="match status" value="1"/>
</dbReference>
<dbReference type="EMBL" id="LCTW02000088">
    <property type="protein sequence ID" value="KXX79382.1"/>
    <property type="molecule type" value="Genomic_DNA"/>
</dbReference>
<reference evidence="6 7" key="1">
    <citation type="journal article" date="2016" name="Genome Announc.">
        <title>Genome Sequence of Madurella mycetomatis mm55, Isolated from a Human Mycetoma Case in Sudan.</title>
        <authorList>
            <person name="Smit S."/>
            <person name="Derks M.F."/>
            <person name="Bervoets S."/>
            <person name="Fahal A."/>
            <person name="van Leeuwen W."/>
            <person name="van Belkum A."/>
            <person name="van de Sande W.W."/>
        </authorList>
    </citation>
    <scope>NUCLEOTIDE SEQUENCE [LARGE SCALE GENOMIC DNA]</scope>
    <source>
        <strain evidence="7">mm55</strain>
    </source>
</reference>
<accession>A0A175W769</accession>
<dbReference type="InterPro" id="IPR029063">
    <property type="entry name" value="SAM-dependent_MTases_sf"/>
</dbReference>
<dbReference type="InterPro" id="IPR016169">
    <property type="entry name" value="FAD-bd_PCMH_sub2"/>
</dbReference>
<dbReference type="SUPFAM" id="SSF53335">
    <property type="entry name" value="S-adenosyl-L-methionine-dependent methyltransferases"/>
    <property type="match status" value="1"/>
</dbReference>
<gene>
    <name evidence="6" type="ORF">MMYC01_204059</name>
</gene>
<dbReference type="SUPFAM" id="SSF53271">
    <property type="entry name" value="PRTase-like"/>
    <property type="match status" value="1"/>
</dbReference>
<evidence type="ECO:0000313" key="7">
    <source>
        <dbReference type="Proteomes" id="UP000078237"/>
    </source>
</evidence>
<keyword evidence="3" id="KW-0274">FAD</keyword>
<name>A0A175W769_9PEZI</name>
<dbReference type="InterPro" id="IPR036318">
    <property type="entry name" value="FAD-bd_PCMH-like_sf"/>
</dbReference>
<dbReference type="STRING" id="100816.A0A175W769"/>
<evidence type="ECO:0000313" key="6">
    <source>
        <dbReference type="EMBL" id="KXX79382.1"/>
    </source>
</evidence>
<dbReference type="Gene3D" id="3.40.50.150">
    <property type="entry name" value="Vaccinia Virus protein VP39"/>
    <property type="match status" value="1"/>
</dbReference>
<evidence type="ECO:0000256" key="2">
    <source>
        <dbReference type="ARBA" id="ARBA00022630"/>
    </source>
</evidence>
<comment type="similarity">
    <text evidence="1">Belongs to the oxygen-dependent FAD-linked oxidoreductase family.</text>
</comment>
<keyword evidence="7" id="KW-1185">Reference proteome</keyword>
<evidence type="ECO:0000256" key="3">
    <source>
        <dbReference type="ARBA" id="ARBA00022827"/>
    </source>
</evidence>
<protein>
    <submittedName>
        <fullName evidence="6">Adenine phosphoribosyltransferase</fullName>
    </submittedName>
</protein>
<dbReference type="Pfam" id="PF01565">
    <property type="entry name" value="FAD_binding_4"/>
    <property type="match status" value="1"/>
</dbReference>
<dbReference type="Gene3D" id="3.30.465.10">
    <property type="match status" value="1"/>
</dbReference>
<feature type="domain" description="FAD-binding PCMH-type" evidence="5">
    <location>
        <begin position="286"/>
        <end position="472"/>
    </location>
</feature>
<dbReference type="Gene3D" id="3.40.50.2020">
    <property type="match status" value="1"/>
</dbReference>
<evidence type="ECO:0000259" key="5">
    <source>
        <dbReference type="PROSITE" id="PS51387"/>
    </source>
</evidence>